<dbReference type="Gene3D" id="3.40.50.720">
    <property type="entry name" value="NAD(P)-binding Rossmann-like Domain"/>
    <property type="match status" value="1"/>
</dbReference>
<organism evidence="4 5">
    <name type="scientific">Aspergillus viridinutans</name>
    <dbReference type="NCBI Taxonomy" id="75553"/>
    <lineage>
        <taxon>Eukaryota</taxon>
        <taxon>Fungi</taxon>
        <taxon>Dikarya</taxon>
        <taxon>Ascomycota</taxon>
        <taxon>Pezizomycotina</taxon>
        <taxon>Eurotiomycetes</taxon>
        <taxon>Eurotiomycetidae</taxon>
        <taxon>Eurotiales</taxon>
        <taxon>Aspergillaceae</taxon>
        <taxon>Aspergillus</taxon>
        <taxon>Aspergillus subgen. Fumigati</taxon>
    </lineage>
</organism>
<feature type="domain" description="NmrA-like" evidence="3">
    <location>
        <begin position="5"/>
        <end position="232"/>
    </location>
</feature>
<dbReference type="EMBL" id="BOPL01000002">
    <property type="protein sequence ID" value="GIK00860.1"/>
    <property type="molecule type" value="Genomic_DNA"/>
</dbReference>
<protein>
    <recommendedName>
        <fullName evidence="3">NmrA-like domain-containing protein</fullName>
    </recommendedName>
</protein>
<dbReference type="RefSeq" id="XP_043124046.1">
    <property type="nucleotide sequence ID" value="XM_043268111.1"/>
</dbReference>
<dbReference type="Proteomes" id="UP000710440">
    <property type="component" value="Unassembled WGS sequence"/>
</dbReference>
<dbReference type="GO" id="GO:0016491">
    <property type="term" value="F:oxidoreductase activity"/>
    <property type="evidence" value="ECO:0007669"/>
    <property type="project" value="UniProtKB-KW"/>
</dbReference>
<evidence type="ECO:0000256" key="1">
    <source>
        <dbReference type="ARBA" id="ARBA00022857"/>
    </source>
</evidence>
<dbReference type="Pfam" id="PF05368">
    <property type="entry name" value="NmrA"/>
    <property type="match status" value="1"/>
</dbReference>
<keyword evidence="2" id="KW-0560">Oxidoreductase</keyword>
<dbReference type="CDD" id="cd05259">
    <property type="entry name" value="PCBER_SDR_a"/>
    <property type="match status" value="1"/>
</dbReference>
<dbReference type="PANTHER" id="PTHR47706:SF9">
    <property type="entry name" value="NMRA-LIKE DOMAIN-CONTAINING PROTEIN-RELATED"/>
    <property type="match status" value="1"/>
</dbReference>
<dbReference type="InterPro" id="IPR045312">
    <property type="entry name" value="PCBER-like"/>
</dbReference>
<comment type="caution">
    <text evidence="4">The sequence shown here is derived from an EMBL/GenBank/DDBJ whole genome shotgun (WGS) entry which is preliminary data.</text>
</comment>
<dbReference type="OrthoDB" id="9974981at2759"/>
<sequence length="302" mass="32687">MAAYKNVALVGASGSIGKIILHGLVASAKFNVTVVSRKESEATFPAGVTLRRTDFSEADLEAAFEGQHVVISALGAMGFGEQKKLVDAAVRAGVQRFLPSEFSASSQDEAVLQLLPLFRQKTELIEYLKTKEAEGLSWTGLATSGLFDWGLENGFLEFDIANRTATIWDGGNKSFTLTNEKHLSEAVVSILQHPQDTSNKYLYIASVETTQNDILAALEEKTGTKWTVNATTTKEQVSEGVRKLGAGDFSGAFTLVRATTFGSIPRLRANYAKDETLANGMLGLKLDSVKDTVERVVRNKSN</sequence>
<accession>A0A9P3BQD9</accession>
<evidence type="ECO:0000256" key="2">
    <source>
        <dbReference type="ARBA" id="ARBA00023002"/>
    </source>
</evidence>
<dbReference type="Gene3D" id="3.90.25.10">
    <property type="entry name" value="UDP-galactose 4-epimerase, domain 1"/>
    <property type="match status" value="1"/>
</dbReference>
<evidence type="ECO:0000313" key="4">
    <source>
        <dbReference type="EMBL" id="GIK00860.1"/>
    </source>
</evidence>
<dbReference type="SUPFAM" id="SSF51735">
    <property type="entry name" value="NAD(P)-binding Rossmann-fold domains"/>
    <property type="match status" value="1"/>
</dbReference>
<dbReference type="InterPro" id="IPR051609">
    <property type="entry name" value="NmrA/Isoflavone_reductase-like"/>
</dbReference>
<reference evidence="4 5" key="1">
    <citation type="submission" date="2021-02" db="EMBL/GenBank/DDBJ databases">
        <title>Pan-genome distribution and transcriptional activeness of fungal secondary metabolism genes in Aspergillus section Fumigati.</title>
        <authorList>
            <person name="Takahashi H."/>
            <person name="Umemura M."/>
            <person name="Ninomiya A."/>
            <person name="Kusuya Y."/>
            <person name="Urayama S."/>
            <person name="Shimizu M."/>
            <person name="Watanabe A."/>
            <person name="Kamei K."/>
            <person name="Yaguchi T."/>
            <person name="Hagiwara D."/>
        </authorList>
    </citation>
    <scope>NUCLEOTIDE SEQUENCE [LARGE SCALE GENOMIC DNA]</scope>
    <source>
        <strain evidence="4 5">IFM 47045</strain>
    </source>
</reference>
<dbReference type="PANTHER" id="PTHR47706">
    <property type="entry name" value="NMRA-LIKE FAMILY PROTEIN"/>
    <property type="match status" value="1"/>
</dbReference>
<gene>
    <name evidence="4" type="ORF">Aspvir_004889</name>
</gene>
<name>A0A9P3BQD9_ASPVI</name>
<keyword evidence="1" id="KW-0521">NADP</keyword>
<evidence type="ECO:0000259" key="3">
    <source>
        <dbReference type="Pfam" id="PF05368"/>
    </source>
</evidence>
<dbReference type="InterPro" id="IPR036291">
    <property type="entry name" value="NAD(P)-bd_dom_sf"/>
</dbReference>
<dbReference type="InterPro" id="IPR008030">
    <property type="entry name" value="NmrA-like"/>
</dbReference>
<dbReference type="AlphaFoldDB" id="A0A9P3BQD9"/>
<keyword evidence="5" id="KW-1185">Reference proteome</keyword>
<evidence type="ECO:0000313" key="5">
    <source>
        <dbReference type="Proteomes" id="UP000710440"/>
    </source>
</evidence>
<dbReference type="GeneID" id="66932871"/>
<proteinExistence type="predicted"/>